<organism evidence="14 15">
    <name type="scientific">Anaerotruncus colihominis</name>
    <dbReference type="NCBI Taxonomy" id="169435"/>
    <lineage>
        <taxon>Bacteria</taxon>
        <taxon>Bacillati</taxon>
        <taxon>Bacillota</taxon>
        <taxon>Clostridia</taxon>
        <taxon>Eubacteriales</taxon>
        <taxon>Oscillospiraceae</taxon>
        <taxon>Anaerotruncus</taxon>
    </lineage>
</organism>
<dbReference type="Proteomes" id="UP000446866">
    <property type="component" value="Unassembled WGS sequence"/>
</dbReference>
<dbReference type="PIRSF" id="PIRSF006603">
    <property type="entry name" value="DinF"/>
    <property type="match status" value="1"/>
</dbReference>
<evidence type="ECO:0000256" key="3">
    <source>
        <dbReference type="ARBA" id="ARBA00010199"/>
    </source>
</evidence>
<feature type="transmembrane region" description="Helical" evidence="13">
    <location>
        <begin position="187"/>
        <end position="209"/>
    </location>
</feature>
<keyword evidence="15" id="KW-1185">Reference proteome</keyword>
<feature type="transmembrane region" description="Helical" evidence="13">
    <location>
        <begin position="130"/>
        <end position="149"/>
    </location>
</feature>
<evidence type="ECO:0000256" key="2">
    <source>
        <dbReference type="ARBA" id="ARBA00004651"/>
    </source>
</evidence>
<dbReference type="GO" id="GO:0005886">
    <property type="term" value="C:plasma membrane"/>
    <property type="evidence" value="ECO:0007669"/>
    <property type="project" value="UniProtKB-SubCell"/>
</dbReference>
<gene>
    <name evidence="14" type="ORF">D0435_01930</name>
</gene>
<feature type="transmembrane region" description="Helical" evidence="13">
    <location>
        <begin position="84"/>
        <end position="110"/>
    </location>
</feature>
<comment type="function">
    <text evidence="1">Multidrug efflux pump.</text>
</comment>
<proteinExistence type="inferred from homology"/>
<accession>A0A845QGG1</accession>
<evidence type="ECO:0000313" key="14">
    <source>
        <dbReference type="EMBL" id="NBH60434.1"/>
    </source>
</evidence>
<keyword evidence="11 13" id="KW-0472">Membrane</keyword>
<evidence type="ECO:0000256" key="4">
    <source>
        <dbReference type="ARBA" id="ARBA00020268"/>
    </source>
</evidence>
<evidence type="ECO:0000256" key="12">
    <source>
        <dbReference type="ARBA" id="ARBA00031636"/>
    </source>
</evidence>
<keyword evidence="6" id="KW-0050">Antiport</keyword>
<keyword evidence="10" id="KW-0406">Ion transport</keyword>
<keyword evidence="8 13" id="KW-0812">Transmembrane</keyword>
<evidence type="ECO:0000256" key="13">
    <source>
        <dbReference type="SAM" id="Phobius"/>
    </source>
</evidence>
<dbReference type="GO" id="GO:0042910">
    <property type="term" value="F:xenobiotic transmembrane transporter activity"/>
    <property type="evidence" value="ECO:0007669"/>
    <property type="project" value="InterPro"/>
</dbReference>
<feature type="transmembrane region" description="Helical" evidence="13">
    <location>
        <begin position="408"/>
        <end position="431"/>
    </location>
</feature>
<dbReference type="Pfam" id="PF01554">
    <property type="entry name" value="MatE"/>
    <property type="match status" value="2"/>
</dbReference>
<evidence type="ECO:0000256" key="8">
    <source>
        <dbReference type="ARBA" id="ARBA00022692"/>
    </source>
</evidence>
<dbReference type="GO" id="GO:0006811">
    <property type="term" value="P:monoatomic ion transport"/>
    <property type="evidence" value="ECO:0007669"/>
    <property type="project" value="UniProtKB-KW"/>
</dbReference>
<evidence type="ECO:0000256" key="6">
    <source>
        <dbReference type="ARBA" id="ARBA00022449"/>
    </source>
</evidence>
<comment type="subcellular location">
    <subcellularLocation>
        <location evidence="2">Cell membrane</location>
        <topology evidence="2">Multi-pass membrane protein</topology>
    </subcellularLocation>
</comment>
<feature type="transmembrane region" description="Helical" evidence="13">
    <location>
        <begin position="313"/>
        <end position="333"/>
    </location>
</feature>
<feature type="transmembrane region" description="Helical" evidence="13">
    <location>
        <begin position="353"/>
        <end position="374"/>
    </location>
</feature>
<feature type="transmembrane region" description="Helical" evidence="13">
    <location>
        <begin position="381"/>
        <end position="402"/>
    </location>
</feature>
<reference evidence="14 15" key="1">
    <citation type="submission" date="2018-08" db="EMBL/GenBank/DDBJ databases">
        <title>Murine metabolic-syndrome-specific gut microbial biobank.</title>
        <authorList>
            <person name="Liu C."/>
        </authorList>
    </citation>
    <scope>NUCLEOTIDE SEQUENCE [LARGE SCALE GENOMIC DNA]</scope>
    <source>
        <strain evidence="14 15">28</strain>
    </source>
</reference>
<protein>
    <recommendedName>
        <fullName evidence="4">Probable multidrug resistance protein NorM</fullName>
    </recommendedName>
    <alternativeName>
        <fullName evidence="12">Multidrug-efflux transporter</fullName>
    </alternativeName>
</protein>
<evidence type="ECO:0000256" key="10">
    <source>
        <dbReference type="ARBA" id="ARBA00023065"/>
    </source>
</evidence>
<keyword evidence="5" id="KW-0813">Transport</keyword>
<dbReference type="InterPro" id="IPR002528">
    <property type="entry name" value="MATE_fam"/>
</dbReference>
<dbReference type="AlphaFoldDB" id="A0A845QGG1"/>
<dbReference type="InterPro" id="IPR048279">
    <property type="entry name" value="MdtK-like"/>
</dbReference>
<feature type="transmembrane region" description="Helical" evidence="13">
    <location>
        <begin position="7"/>
        <end position="27"/>
    </location>
</feature>
<dbReference type="NCBIfam" id="TIGR00797">
    <property type="entry name" value="matE"/>
    <property type="match status" value="1"/>
</dbReference>
<dbReference type="PANTHER" id="PTHR43298:SF2">
    <property type="entry name" value="FMN_FAD EXPORTER YEEO-RELATED"/>
    <property type="match status" value="1"/>
</dbReference>
<evidence type="ECO:0000256" key="1">
    <source>
        <dbReference type="ARBA" id="ARBA00003408"/>
    </source>
</evidence>
<comment type="similarity">
    <text evidence="3">Belongs to the multi antimicrobial extrusion (MATE) (TC 2.A.66.1) family.</text>
</comment>
<feature type="transmembrane region" description="Helical" evidence="13">
    <location>
        <begin position="161"/>
        <end position="181"/>
    </location>
</feature>
<evidence type="ECO:0000256" key="11">
    <source>
        <dbReference type="ARBA" id="ARBA00023136"/>
    </source>
</evidence>
<keyword evidence="7" id="KW-1003">Cell membrane</keyword>
<feature type="transmembrane region" description="Helical" evidence="13">
    <location>
        <begin position="47"/>
        <end position="72"/>
    </location>
</feature>
<evidence type="ECO:0000256" key="9">
    <source>
        <dbReference type="ARBA" id="ARBA00022989"/>
    </source>
</evidence>
<dbReference type="InterPro" id="IPR050222">
    <property type="entry name" value="MATE_MdtK"/>
</dbReference>
<dbReference type="PANTHER" id="PTHR43298">
    <property type="entry name" value="MULTIDRUG RESISTANCE PROTEIN NORM-RELATED"/>
    <property type="match status" value="1"/>
</dbReference>
<evidence type="ECO:0000256" key="5">
    <source>
        <dbReference type="ARBA" id="ARBA00022448"/>
    </source>
</evidence>
<dbReference type="EMBL" id="QXWK01000001">
    <property type="protein sequence ID" value="NBH60434.1"/>
    <property type="molecule type" value="Genomic_DNA"/>
</dbReference>
<evidence type="ECO:0000256" key="7">
    <source>
        <dbReference type="ARBA" id="ARBA00022475"/>
    </source>
</evidence>
<comment type="caution">
    <text evidence="14">The sequence shown here is derived from an EMBL/GenBank/DDBJ whole genome shotgun (WGS) entry which is preliminary data.</text>
</comment>
<sequence>MTNEKVFLILVKFSLPLILSGILQQLYSWVDAFIVGNVEGENALAAIGATGVIIGFFVMVMTGFTGGLGILFARKYGAAETDRLSAILSTFLFAVGGVFLVLSVAGVALSGAMLRLLNTPAEIFVLSERYLQLSFIGIPFLAVYNVYFAALRAIGDSKAPFFAILLSSAVNFVLDVLFVAAMGWGVVGAALATTVAQILMTIFIICYAAKKHSMLRFSLSRGRTLVDRKMLREGLRLGIPPMIQSSVNALGNMVLQNFMNGFGTQTVAAITTAYRVDTVALLPVVHMGTAISTMAAQSDGAGDKKRIFRFFKAGTALAAVISVVLTLFVVFMGQYLVSMFGVGEEAALIGGNFFRRFGCFYPIYGLCMAFRGALEGIGDVAYSSVIGIVALISRIIMSYTLVGLWDNMVIAYAEGLSWCVMLVLYFVRFAVKRRDLGVQGR</sequence>
<keyword evidence="9 13" id="KW-1133">Transmembrane helix</keyword>
<evidence type="ECO:0000313" key="15">
    <source>
        <dbReference type="Proteomes" id="UP000446866"/>
    </source>
</evidence>
<name>A0A845QGG1_9FIRM</name>
<dbReference type="GO" id="GO:0015297">
    <property type="term" value="F:antiporter activity"/>
    <property type="evidence" value="ECO:0007669"/>
    <property type="project" value="UniProtKB-KW"/>
</dbReference>